<dbReference type="Proteomes" id="UP000572988">
    <property type="component" value="Unassembled WGS sequence"/>
</dbReference>
<evidence type="ECO:0000256" key="1">
    <source>
        <dbReference type="ARBA" id="ARBA00022527"/>
    </source>
</evidence>
<keyword evidence="1 5" id="KW-0723">Serine/threonine-protein kinase</keyword>
<dbReference type="PANTHER" id="PTHR31756">
    <property type="entry name" value="PYRUVATE, PHOSPHATE DIKINASE REGULATORY PROTEIN 1, CHLOROPLASTIC"/>
    <property type="match status" value="1"/>
</dbReference>
<dbReference type="AlphaFoldDB" id="A0A7Z7QPY2"/>
<evidence type="ECO:0000256" key="3">
    <source>
        <dbReference type="ARBA" id="ARBA00022741"/>
    </source>
</evidence>
<comment type="similarity">
    <text evidence="5">Belongs to the pyruvate, phosphate/water dikinase regulatory protein family. PDRP subfamily.</text>
</comment>
<reference evidence="8" key="2">
    <citation type="submission" date="2018-06" db="EMBL/GenBank/DDBJ databases">
        <authorList>
            <consortium name="Pathogen Informatics"/>
            <person name="Doyle S."/>
        </authorList>
    </citation>
    <scope>NUCLEOTIDE SEQUENCE [LARGE SCALE GENOMIC DNA]</scope>
    <source>
        <strain evidence="8">NCTC12218</strain>
    </source>
</reference>
<evidence type="ECO:0000256" key="4">
    <source>
        <dbReference type="ARBA" id="ARBA00022777"/>
    </source>
</evidence>
<feature type="binding site" evidence="5">
    <location>
        <begin position="151"/>
        <end position="158"/>
    </location>
    <ligand>
        <name>ADP</name>
        <dbReference type="ChEBI" id="CHEBI:456216"/>
    </ligand>
</feature>
<dbReference type="EMBL" id="POVK01000019">
    <property type="protein sequence ID" value="NHA34237.1"/>
    <property type="molecule type" value="Genomic_DNA"/>
</dbReference>
<proteinExistence type="inferred from homology"/>
<keyword evidence="10" id="KW-1185">Reference proteome</keyword>
<dbReference type="GO" id="GO:0005524">
    <property type="term" value="F:ATP binding"/>
    <property type="evidence" value="ECO:0007669"/>
    <property type="project" value="InterPro"/>
</dbReference>
<comment type="catalytic activity">
    <reaction evidence="5">
        <text>N(tele)-phospho-L-histidyl/O-phospho-L-threonyl-[pyruvate, phosphate dikinase] + phosphate + H(+) = N(tele)-phospho-L-histidyl/L-threonyl-[pyruvate, phosphate dikinase] + diphosphate</text>
        <dbReference type="Rhea" id="RHEA:43696"/>
        <dbReference type="Rhea" id="RHEA-COMP:10650"/>
        <dbReference type="Rhea" id="RHEA-COMP:10651"/>
        <dbReference type="ChEBI" id="CHEBI:15378"/>
        <dbReference type="ChEBI" id="CHEBI:30013"/>
        <dbReference type="ChEBI" id="CHEBI:33019"/>
        <dbReference type="ChEBI" id="CHEBI:43474"/>
        <dbReference type="ChEBI" id="CHEBI:61977"/>
        <dbReference type="ChEBI" id="CHEBI:83586"/>
        <dbReference type="EC" id="2.7.4.27"/>
    </reaction>
</comment>
<dbReference type="RefSeq" id="WP_016425199.1">
    <property type="nucleotide sequence ID" value="NZ_CABKRV010000001.1"/>
</dbReference>
<dbReference type="GO" id="GO:0043531">
    <property type="term" value="F:ADP binding"/>
    <property type="evidence" value="ECO:0007669"/>
    <property type="project" value="UniProtKB-UniRule"/>
</dbReference>
<evidence type="ECO:0000313" key="7">
    <source>
        <dbReference type="EMBL" id="NHA34237.1"/>
    </source>
</evidence>
<dbReference type="GO" id="GO:0016776">
    <property type="term" value="F:phosphotransferase activity, phosphate group as acceptor"/>
    <property type="evidence" value="ECO:0007669"/>
    <property type="project" value="UniProtKB-UniRule"/>
</dbReference>
<evidence type="ECO:0000313" key="9">
    <source>
        <dbReference type="Proteomes" id="UP000264146"/>
    </source>
</evidence>
<dbReference type="InterPro" id="IPR005177">
    <property type="entry name" value="Kinase-pyrophosphorylase"/>
</dbReference>
<dbReference type="InterPro" id="IPR026565">
    <property type="entry name" value="PPDK_reg"/>
</dbReference>
<dbReference type="NCBIfam" id="NF003742">
    <property type="entry name" value="PRK05339.1"/>
    <property type="match status" value="1"/>
</dbReference>
<evidence type="ECO:0000313" key="6">
    <source>
        <dbReference type="EMBL" id="CAD7359633.1"/>
    </source>
</evidence>
<name>A0A7Z7QPY2_STASC</name>
<evidence type="ECO:0000256" key="2">
    <source>
        <dbReference type="ARBA" id="ARBA00022679"/>
    </source>
</evidence>
<dbReference type="Pfam" id="PF03618">
    <property type="entry name" value="Kinase-PPPase"/>
    <property type="match status" value="1"/>
</dbReference>
<dbReference type="EMBL" id="LR962863">
    <property type="protein sequence ID" value="CAD7359633.1"/>
    <property type="molecule type" value="Genomic_DNA"/>
</dbReference>
<dbReference type="PANTHER" id="PTHR31756:SF3">
    <property type="entry name" value="PYRUVATE, PHOSPHATE DIKINASE REGULATORY PROTEIN 1, CHLOROPLASTIC"/>
    <property type="match status" value="1"/>
</dbReference>
<organism evidence="8">
    <name type="scientific">Staphylococcus schleiferi</name>
    <dbReference type="NCBI Taxonomy" id="1295"/>
    <lineage>
        <taxon>Bacteria</taxon>
        <taxon>Bacillati</taxon>
        <taxon>Bacillota</taxon>
        <taxon>Bacilli</taxon>
        <taxon>Bacillales</taxon>
        <taxon>Staphylococcaceae</taxon>
        <taxon>Staphylococcus</taxon>
    </lineage>
</organism>
<evidence type="ECO:0000313" key="10">
    <source>
        <dbReference type="Proteomes" id="UP000572988"/>
    </source>
</evidence>
<keyword evidence="4 5" id="KW-0418">Kinase</keyword>
<sequence length="275" mass="31321">MKNVKVIVASDSVGETAELVAKACISQFKHSDHSSDILRYPYIETKENIDEIIALAREVDSIIIYTLVRPDIRNYMQELIEQYDLKSVDIMGPMIQVMEKTFNQKSLNEPGIVHQLDEDYFKKIEAMEFAVKYDDGKDPKGLPKADIVLIGVSRTSKTPISQYLAHKRYKVMNVPIVPEVTPPDALFEIDPQKCIALKISAEKLNAIRKERLKQLDLSDSARYATDQRITEELEYFNQIVEKIGCPVLDVSNKAIEETANNIIQIIEHNNSFFNG</sequence>
<comment type="function">
    <text evidence="5">Bifunctional serine/threonine kinase and phosphorylase involved in the regulation of the pyruvate, phosphate dikinase (PPDK) by catalyzing its phosphorylation/dephosphorylation.</text>
</comment>
<dbReference type="Proteomes" id="UP000264146">
    <property type="component" value="Chromosome"/>
</dbReference>
<dbReference type="EC" id="2.7.4.27" evidence="5"/>
<accession>A0A7Z7QPY2</accession>
<dbReference type="GO" id="GO:0004674">
    <property type="term" value="F:protein serine/threonine kinase activity"/>
    <property type="evidence" value="ECO:0007669"/>
    <property type="project" value="UniProtKB-UniRule"/>
</dbReference>
<dbReference type="HAMAP" id="MF_00921">
    <property type="entry name" value="PDRP"/>
    <property type="match status" value="1"/>
</dbReference>
<comment type="catalytic activity">
    <reaction evidence="5">
        <text>N(tele)-phospho-L-histidyl/L-threonyl-[pyruvate, phosphate dikinase] + ADP = N(tele)-phospho-L-histidyl/O-phospho-L-threonyl-[pyruvate, phosphate dikinase] + AMP + H(+)</text>
        <dbReference type="Rhea" id="RHEA:43692"/>
        <dbReference type="Rhea" id="RHEA-COMP:10650"/>
        <dbReference type="Rhea" id="RHEA-COMP:10651"/>
        <dbReference type="ChEBI" id="CHEBI:15378"/>
        <dbReference type="ChEBI" id="CHEBI:30013"/>
        <dbReference type="ChEBI" id="CHEBI:61977"/>
        <dbReference type="ChEBI" id="CHEBI:83586"/>
        <dbReference type="ChEBI" id="CHEBI:456215"/>
        <dbReference type="ChEBI" id="CHEBI:456216"/>
        <dbReference type="EC" id="2.7.11.32"/>
    </reaction>
</comment>
<protein>
    <recommendedName>
        <fullName evidence="5">Putative pyruvate, phosphate dikinase regulatory protein</fullName>
        <shortName evidence="5">PPDK regulatory protein</shortName>
        <ecNumber evidence="5">2.7.11.32</ecNumber>
        <ecNumber evidence="5">2.7.4.27</ecNumber>
    </recommendedName>
</protein>
<dbReference type="EC" id="2.7.11.32" evidence="5"/>
<evidence type="ECO:0000256" key="5">
    <source>
        <dbReference type="HAMAP-Rule" id="MF_00921"/>
    </source>
</evidence>
<keyword evidence="3 5" id="KW-0547">Nucleotide-binding</keyword>
<evidence type="ECO:0000313" key="8">
    <source>
        <dbReference type="EMBL" id="SUM88726.1"/>
    </source>
</evidence>
<gene>
    <name evidence="8" type="primary">yqfL_1</name>
    <name evidence="7" type="ORF">C1O36_06850</name>
    <name evidence="8" type="ORF">NCTC12218_01290</name>
</gene>
<keyword evidence="2 5" id="KW-0808">Transferase</keyword>
<reference evidence="7 10" key="1">
    <citation type="submission" date="2018-01" db="EMBL/GenBank/DDBJ databases">
        <title>Complete genome sequence of Staphylococcus Scheliferi isolated from human.</title>
        <authorList>
            <person name="Abouelkhair M.A."/>
            <person name="Bemis D.A."/>
            <person name="Kania S.A."/>
        </authorList>
    </citation>
    <scope>NUCLEOTIDE SEQUENCE [LARGE SCALE GENOMIC DNA]</scope>
    <source>
        <strain evidence="7 10">ATCC 43808</strain>
    </source>
</reference>
<dbReference type="EMBL" id="UHEF01000001">
    <property type="protein sequence ID" value="SUM88726.1"/>
    <property type="molecule type" value="Genomic_DNA"/>
</dbReference>
<reference evidence="6 9" key="3">
    <citation type="submission" date="2020-11" db="EMBL/GenBank/DDBJ databases">
        <authorList>
            <consortium name="Pathogen Informatics"/>
        </authorList>
    </citation>
    <scope>NUCLEOTIDE SEQUENCE [LARGE SCALE GENOMIC DNA]</scope>
    <source>
        <strain evidence="6 9">NCTC12218</strain>
    </source>
</reference>